<evidence type="ECO:0000313" key="13">
    <source>
        <dbReference type="Proteomes" id="UP001642360"/>
    </source>
</evidence>
<dbReference type="GO" id="GO:0005634">
    <property type="term" value="C:nucleus"/>
    <property type="evidence" value="ECO:0007669"/>
    <property type="project" value="UniProtKB-SubCell"/>
</dbReference>
<protein>
    <recommendedName>
        <fullName evidence="11">C2H2-type domain-containing protein</fullName>
    </recommendedName>
</protein>
<dbReference type="Proteomes" id="UP001642360">
    <property type="component" value="Unassembled WGS sequence"/>
</dbReference>
<feature type="region of interest" description="Disordered" evidence="10">
    <location>
        <begin position="1"/>
        <end position="75"/>
    </location>
</feature>
<sequence>MEGPEEYTGSNDHSQIVKGKRTKRQRPSSPFGVAVTSSSSSGGGGGGGGGGSGGDGRGGDIYSLISSPTTSGEISTSTVEDEDMANCLILLAQGGWPRHIEEDEVKIEKFNSRRFTEMVTTTTGKAGFYVYECKTCNRTFPSFQALGGHRASHKKPKAMVEEKKATVLPLDGGGSGGGGCGGTGRQFNKISPPLSEIANKSLNGNKQPKIHECSICGSEFSSGQALGGHMRRHRTATISQITINVNGLDTTTTTESSIEGDKPRSILPLDLNLPAPPEDDLQDPKFQFTSTQRHLVFSSPTLVDCHY</sequence>
<feature type="domain" description="C2H2-type" evidence="11">
    <location>
        <begin position="131"/>
        <end position="158"/>
    </location>
</feature>
<organism evidence="12 13">
    <name type="scientific">Ilex paraguariensis</name>
    <name type="common">yerba mate</name>
    <dbReference type="NCBI Taxonomy" id="185542"/>
    <lineage>
        <taxon>Eukaryota</taxon>
        <taxon>Viridiplantae</taxon>
        <taxon>Streptophyta</taxon>
        <taxon>Embryophyta</taxon>
        <taxon>Tracheophyta</taxon>
        <taxon>Spermatophyta</taxon>
        <taxon>Magnoliopsida</taxon>
        <taxon>eudicotyledons</taxon>
        <taxon>Gunneridae</taxon>
        <taxon>Pentapetalae</taxon>
        <taxon>asterids</taxon>
        <taxon>campanulids</taxon>
        <taxon>Aquifoliales</taxon>
        <taxon>Aquifoliaceae</taxon>
        <taxon>Ilex</taxon>
    </lineage>
</organism>
<keyword evidence="2" id="KW-0479">Metal-binding</keyword>
<keyword evidence="7" id="KW-0804">Transcription</keyword>
<evidence type="ECO:0000256" key="6">
    <source>
        <dbReference type="ARBA" id="ARBA00023015"/>
    </source>
</evidence>
<dbReference type="EMBL" id="CAUOFW020001019">
    <property type="protein sequence ID" value="CAK9140154.1"/>
    <property type="molecule type" value="Genomic_DNA"/>
</dbReference>
<evidence type="ECO:0000256" key="8">
    <source>
        <dbReference type="ARBA" id="ARBA00023242"/>
    </source>
</evidence>
<evidence type="ECO:0000256" key="4">
    <source>
        <dbReference type="ARBA" id="ARBA00022771"/>
    </source>
</evidence>
<comment type="caution">
    <text evidence="12">The sequence shown here is derived from an EMBL/GenBank/DDBJ whole genome shotgun (WGS) entry which is preliminary data.</text>
</comment>
<comment type="subcellular location">
    <subcellularLocation>
        <location evidence="1">Nucleus</location>
    </subcellularLocation>
</comment>
<dbReference type="InterPro" id="IPR013087">
    <property type="entry name" value="Znf_C2H2_type"/>
</dbReference>
<evidence type="ECO:0000256" key="1">
    <source>
        <dbReference type="ARBA" id="ARBA00004123"/>
    </source>
</evidence>
<dbReference type="PANTHER" id="PTHR26374">
    <property type="entry name" value="ZINC FINGER PROTEIN ZAT5"/>
    <property type="match status" value="1"/>
</dbReference>
<dbReference type="SMART" id="SM00355">
    <property type="entry name" value="ZnF_C2H2"/>
    <property type="match status" value="2"/>
</dbReference>
<dbReference type="Pfam" id="PF13912">
    <property type="entry name" value="zf-C2H2_6"/>
    <property type="match status" value="2"/>
</dbReference>
<keyword evidence="5" id="KW-0862">Zinc</keyword>
<accession>A0ABC8RB15</accession>
<evidence type="ECO:0000256" key="3">
    <source>
        <dbReference type="ARBA" id="ARBA00022737"/>
    </source>
</evidence>
<dbReference type="Gene3D" id="3.30.160.60">
    <property type="entry name" value="Classic Zinc Finger"/>
    <property type="match status" value="1"/>
</dbReference>
<gene>
    <name evidence="12" type="ORF">ILEXP_LOCUS7595</name>
</gene>
<dbReference type="PROSITE" id="PS50157">
    <property type="entry name" value="ZINC_FINGER_C2H2_2"/>
    <property type="match status" value="2"/>
</dbReference>
<evidence type="ECO:0000256" key="10">
    <source>
        <dbReference type="SAM" id="MobiDB-lite"/>
    </source>
</evidence>
<evidence type="ECO:0000256" key="9">
    <source>
        <dbReference type="PROSITE-ProRule" id="PRU00042"/>
    </source>
</evidence>
<feature type="compositionally biased region" description="Polar residues" evidence="10">
    <location>
        <begin position="64"/>
        <end position="75"/>
    </location>
</feature>
<evidence type="ECO:0000256" key="2">
    <source>
        <dbReference type="ARBA" id="ARBA00022723"/>
    </source>
</evidence>
<keyword evidence="6" id="KW-0805">Transcription regulation</keyword>
<evidence type="ECO:0000256" key="5">
    <source>
        <dbReference type="ARBA" id="ARBA00022833"/>
    </source>
</evidence>
<feature type="compositionally biased region" description="Gly residues" evidence="10">
    <location>
        <begin position="41"/>
        <end position="56"/>
    </location>
</feature>
<reference evidence="12 13" key="1">
    <citation type="submission" date="2024-02" db="EMBL/GenBank/DDBJ databases">
        <authorList>
            <person name="Vignale AGUSTIN F."/>
            <person name="Sosa J E."/>
            <person name="Modenutti C."/>
        </authorList>
    </citation>
    <scope>NUCLEOTIDE SEQUENCE [LARGE SCALE GENOMIC DNA]</scope>
</reference>
<keyword evidence="3" id="KW-0677">Repeat</keyword>
<proteinExistence type="predicted"/>
<evidence type="ECO:0000256" key="7">
    <source>
        <dbReference type="ARBA" id="ARBA00023163"/>
    </source>
</evidence>
<dbReference type="GO" id="GO:0008270">
    <property type="term" value="F:zinc ion binding"/>
    <property type="evidence" value="ECO:0007669"/>
    <property type="project" value="UniProtKB-KW"/>
</dbReference>
<keyword evidence="4 9" id="KW-0863">Zinc-finger</keyword>
<dbReference type="SUPFAM" id="SSF57667">
    <property type="entry name" value="beta-beta-alpha zinc fingers"/>
    <property type="match status" value="1"/>
</dbReference>
<dbReference type="PANTHER" id="PTHR26374:SF466">
    <property type="entry name" value="OS09G0122000 PROTEIN"/>
    <property type="match status" value="1"/>
</dbReference>
<evidence type="ECO:0000313" key="12">
    <source>
        <dbReference type="EMBL" id="CAK9140154.1"/>
    </source>
</evidence>
<evidence type="ECO:0000259" key="11">
    <source>
        <dbReference type="PROSITE" id="PS50157"/>
    </source>
</evidence>
<keyword evidence="8" id="KW-0539">Nucleus</keyword>
<feature type="domain" description="C2H2-type" evidence="11">
    <location>
        <begin position="211"/>
        <end position="233"/>
    </location>
</feature>
<dbReference type="InterPro" id="IPR036236">
    <property type="entry name" value="Znf_C2H2_sf"/>
</dbReference>
<dbReference type="AlphaFoldDB" id="A0ABC8RB15"/>
<name>A0ABC8RB15_9AQUA</name>
<keyword evidence="13" id="KW-1185">Reference proteome</keyword>
<dbReference type="PROSITE" id="PS00028">
    <property type="entry name" value="ZINC_FINGER_C2H2_1"/>
    <property type="match status" value="2"/>
</dbReference>